<gene>
    <name evidence="1" type="ORF">SAMN04488125_11456</name>
</gene>
<dbReference type="Pfam" id="PF13704">
    <property type="entry name" value="Glyco_tranf_2_4"/>
    <property type="match status" value="1"/>
</dbReference>
<dbReference type="InterPro" id="IPR029044">
    <property type="entry name" value="Nucleotide-diphossugar_trans"/>
</dbReference>
<keyword evidence="1" id="KW-0808">Transferase</keyword>
<dbReference type="SUPFAM" id="SSF53448">
    <property type="entry name" value="Nucleotide-diphospho-sugar transferases"/>
    <property type="match status" value="1"/>
</dbReference>
<organism evidence="1 2">
    <name type="scientific">Methylorubrum salsuginis</name>
    <dbReference type="NCBI Taxonomy" id="414703"/>
    <lineage>
        <taxon>Bacteria</taxon>
        <taxon>Pseudomonadati</taxon>
        <taxon>Pseudomonadota</taxon>
        <taxon>Alphaproteobacteria</taxon>
        <taxon>Hyphomicrobiales</taxon>
        <taxon>Methylobacteriaceae</taxon>
        <taxon>Methylorubrum</taxon>
    </lineage>
</organism>
<reference evidence="2" key="1">
    <citation type="submission" date="2016-10" db="EMBL/GenBank/DDBJ databases">
        <authorList>
            <person name="Varghese N."/>
            <person name="Submissions S."/>
        </authorList>
    </citation>
    <scope>NUCLEOTIDE SEQUENCE [LARGE SCALE GENOMIC DNA]</scope>
    <source>
        <strain evidence="2">CGMCC 1.6474</strain>
    </source>
</reference>
<proteinExistence type="predicted"/>
<dbReference type="AlphaFoldDB" id="A0A1I4HEG4"/>
<evidence type="ECO:0000313" key="2">
    <source>
        <dbReference type="Proteomes" id="UP000198804"/>
    </source>
</evidence>
<evidence type="ECO:0000313" key="1">
    <source>
        <dbReference type="EMBL" id="SFL39901.1"/>
    </source>
</evidence>
<accession>A0A1I4HEG4</accession>
<sequence length="301" mass="33379">MRRLTLVTVVRDQGPRLVEWLAFHRAAGVRDVVVYDDESRDDTAAILAAHAPLGVVRVPWPEARGAAHLLTPQDHFLASRARLFPFAVFLDPDEFLMPLPGDDIERWLREVPPHAGVVQFAPRAFAPVAGAAATDLVLRRFAPALDGAGAERRPARGLYRHGAVTLIRDALLPEVIQGERLAADFSAFEDAIPAPSRGGKIRLARCDEAVAPAAGRPDPTAQDWIGPTLAEMRLFLADLRERAPREAARFRALSVDVPELDAPVETGELARWRRRHLHRRRLEAAGRSLRRMVIRRGPAPW</sequence>
<dbReference type="OrthoDB" id="1997677at2"/>
<protein>
    <submittedName>
        <fullName evidence="1">Glycosyl transferase family 2</fullName>
    </submittedName>
</protein>
<dbReference type="STRING" id="414703.SAMN04488125_11456"/>
<dbReference type="Proteomes" id="UP000198804">
    <property type="component" value="Unassembled WGS sequence"/>
</dbReference>
<dbReference type="RefSeq" id="WP_091948648.1">
    <property type="nucleotide sequence ID" value="NZ_FOSV01000014.1"/>
</dbReference>
<dbReference type="GO" id="GO:0016740">
    <property type="term" value="F:transferase activity"/>
    <property type="evidence" value="ECO:0007669"/>
    <property type="project" value="UniProtKB-KW"/>
</dbReference>
<dbReference type="EMBL" id="FOSV01000014">
    <property type="protein sequence ID" value="SFL39901.1"/>
    <property type="molecule type" value="Genomic_DNA"/>
</dbReference>
<keyword evidence="2" id="KW-1185">Reference proteome</keyword>
<name>A0A1I4HEG4_9HYPH</name>